<name>A0A2H3TP78_FUSOX</name>
<sequence length="29" mass="3208">MVTQSRLVGLAHMISPWLYEFLSNGAAKS</sequence>
<organism evidence="1 2">
    <name type="scientific">Fusarium oxysporum</name>
    <name type="common">Fusarium vascular wilt</name>
    <dbReference type="NCBI Taxonomy" id="5507"/>
    <lineage>
        <taxon>Eukaryota</taxon>
        <taxon>Fungi</taxon>
        <taxon>Dikarya</taxon>
        <taxon>Ascomycota</taxon>
        <taxon>Pezizomycotina</taxon>
        <taxon>Sordariomycetes</taxon>
        <taxon>Hypocreomycetidae</taxon>
        <taxon>Hypocreales</taxon>
        <taxon>Nectriaceae</taxon>
        <taxon>Fusarium</taxon>
        <taxon>Fusarium oxysporum species complex</taxon>
    </lineage>
</organism>
<protein>
    <submittedName>
        <fullName evidence="1">Uncharacterized protein</fullName>
    </submittedName>
</protein>
<evidence type="ECO:0000313" key="1">
    <source>
        <dbReference type="EMBL" id="SCO83669.1"/>
    </source>
</evidence>
<evidence type="ECO:0000313" key="2">
    <source>
        <dbReference type="Proteomes" id="UP000219369"/>
    </source>
</evidence>
<reference evidence="2" key="1">
    <citation type="submission" date="2016-09" db="EMBL/GenBank/DDBJ databases">
        <authorList>
            <person name="Guldener U."/>
        </authorList>
    </citation>
    <scope>NUCLEOTIDE SEQUENCE [LARGE SCALE GENOMIC DNA]</scope>
    <source>
        <strain evidence="2">V64-1</strain>
    </source>
</reference>
<proteinExistence type="predicted"/>
<dbReference type="AlphaFoldDB" id="A0A2H3TP78"/>
<dbReference type="EMBL" id="FMJY01000004">
    <property type="protein sequence ID" value="SCO83669.1"/>
    <property type="molecule type" value="Genomic_DNA"/>
</dbReference>
<dbReference type="Proteomes" id="UP000219369">
    <property type="component" value="Unassembled WGS sequence"/>
</dbReference>
<accession>A0A2H3TP78</accession>
<gene>
    <name evidence="1" type="ORF">FRV6_07796</name>
</gene>